<protein>
    <submittedName>
        <fullName evidence="4">SCP-like extracellular</fullName>
    </submittedName>
</protein>
<evidence type="ECO:0000313" key="4">
    <source>
        <dbReference type="EMBL" id="QCT02639.1"/>
    </source>
</evidence>
<name>A0A4P8XQC4_9BACL</name>
<evidence type="ECO:0000259" key="3">
    <source>
        <dbReference type="Pfam" id="PF00188"/>
    </source>
</evidence>
<dbReference type="RefSeq" id="WP_175415257.1">
    <property type="nucleotide sequence ID" value="NZ_CP040396.1"/>
</dbReference>
<evidence type="ECO:0000313" key="5">
    <source>
        <dbReference type="Proteomes" id="UP000300879"/>
    </source>
</evidence>
<feature type="signal peptide" evidence="2">
    <location>
        <begin position="1"/>
        <end position="30"/>
    </location>
</feature>
<keyword evidence="5" id="KW-1185">Reference proteome</keyword>
<dbReference type="SUPFAM" id="SSF55797">
    <property type="entry name" value="PR-1-like"/>
    <property type="match status" value="1"/>
</dbReference>
<evidence type="ECO:0000256" key="1">
    <source>
        <dbReference type="SAM" id="MobiDB-lite"/>
    </source>
</evidence>
<proteinExistence type="predicted"/>
<feature type="domain" description="SCP" evidence="3">
    <location>
        <begin position="115"/>
        <end position="220"/>
    </location>
</feature>
<dbReference type="InterPro" id="IPR035940">
    <property type="entry name" value="CAP_sf"/>
</dbReference>
<evidence type="ECO:0000256" key="2">
    <source>
        <dbReference type="SAM" id="SignalP"/>
    </source>
</evidence>
<dbReference type="PANTHER" id="PTHR31157">
    <property type="entry name" value="SCP DOMAIN-CONTAINING PROTEIN"/>
    <property type="match status" value="1"/>
</dbReference>
<dbReference type="Gene3D" id="3.40.33.10">
    <property type="entry name" value="CAP"/>
    <property type="match status" value="1"/>
</dbReference>
<dbReference type="AlphaFoldDB" id="A0A4P8XQC4"/>
<dbReference type="EMBL" id="CP040396">
    <property type="protein sequence ID" value="QCT02639.1"/>
    <property type="molecule type" value="Genomic_DNA"/>
</dbReference>
<gene>
    <name evidence="4" type="ORF">E6C60_1924</name>
</gene>
<dbReference type="PANTHER" id="PTHR31157:SF1">
    <property type="entry name" value="SCP DOMAIN-CONTAINING PROTEIN"/>
    <property type="match status" value="1"/>
</dbReference>
<organism evidence="4 5">
    <name type="scientific">Paenibacillus algicola</name>
    <dbReference type="NCBI Taxonomy" id="2565926"/>
    <lineage>
        <taxon>Bacteria</taxon>
        <taxon>Bacillati</taxon>
        <taxon>Bacillota</taxon>
        <taxon>Bacilli</taxon>
        <taxon>Bacillales</taxon>
        <taxon>Paenibacillaceae</taxon>
        <taxon>Paenibacillus</taxon>
    </lineage>
</organism>
<dbReference type="Proteomes" id="UP000300879">
    <property type="component" value="Chromosome"/>
</dbReference>
<accession>A0A4P8XQC4</accession>
<sequence>MRKHMMKKAAAGSLAAVLSVGLLFPSSASAASSTDRYAGLKQQIEQYLKSQGYGSFKWLVPGERVTQQPAPAPSQPEATKPSEPASPAPSQPEVPKQQPAAPVTTEQAAMEAKVVELVNQERTKAGLKSLTVHQELAAMALDKAKDMSSNNYFAHTSPTYGSPFDMMKAYGISYRYAGENIAKGQRTPEEVMKAWMNSEGHRKNILSPNFTMIGVGYYNGHWVQEFISQ</sequence>
<dbReference type="InterPro" id="IPR014044">
    <property type="entry name" value="CAP_dom"/>
</dbReference>
<dbReference type="Pfam" id="PF00188">
    <property type="entry name" value="CAP"/>
    <property type="match status" value="1"/>
</dbReference>
<dbReference type="KEGG" id="palo:E6C60_1924"/>
<feature type="chain" id="PRO_5020865760" evidence="2">
    <location>
        <begin position="31"/>
        <end position="229"/>
    </location>
</feature>
<reference evidence="4 5" key="1">
    <citation type="submission" date="2019-05" db="EMBL/GenBank/DDBJ databases">
        <authorList>
            <person name="Chen C."/>
        </authorList>
    </citation>
    <scope>NUCLEOTIDE SEQUENCE [LARGE SCALE GENOMIC DNA]</scope>
    <source>
        <strain evidence="4 5">HB172198</strain>
    </source>
</reference>
<dbReference type="InterPro" id="IPR014258">
    <property type="entry name" value="CAP_domain_YkwD-like"/>
</dbReference>
<dbReference type="CDD" id="cd05379">
    <property type="entry name" value="CAP_bacterial"/>
    <property type="match status" value="1"/>
</dbReference>
<feature type="region of interest" description="Disordered" evidence="1">
    <location>
        <begin position="65"/>
        <end position="106"/>
    </location>
</feature>
<keyword evidence="2" id="KW-0732">Signal</keyword>
<dbReference type="NCBIfam" id="TIGR02909">
    <property type="entry name" value="spore_YkwD"/>
    <property type="match status" value="1"/>
</dbReference>